<protein>
    <recommendedName>
        <fullName evidence="7">Ion transport domain-containing protein</fullName>
    </recommendedName>
</protein>
<dbReference type="VEuPathDB" id="CryptoDB:Vbra_13713"/>
<dbReference type="Pfam" id="PF00520">
    <property type="entry name" value="Ion_trans"/>
    <property type="match status" value="1"/>
</dbReference>
<feature type="compositionally biased region" description="Basic and acidic residues" evidence="5">
    <location>
        <begin position="935"/>
        <end position="948"/>
    </location>
</feature>
<evidence type="ECO:0000256" key="4">
    <source>
        <dbReference type="ARBA" id="ARBA00023136"/>
    </source>
</evidence>
<dbReference type="PANTHER" id="PTHR10217">
    <property type="entry name" value="VOLTAGE AND LIGAND GATED POTASSIUM CHANNEL"/>
    <property type="match status" value="1"/>
</dbReference>
<dbReference type="Gene3D" id="1.10.287.70">
    <property type="match status" value="1"/>
</dbReference>
<name>A0A0G4EVE5_VITBC</name>
<dbReference type="EMBL" id="CDMY01000330">
    <property type="protein sequence ID" value="CEM02596.1"/>
    <property type="molecule type" value="Genomic_DNA"/>
</dbReference>
<evidence type="ECO:0000259" key="7">
    <source>
        <dbReference type="Pfam" id="PF00520"/>
    </source>
</evidence>
<reference evidence="8 9" key="1">
    <citation type="submission" date="2014-11" db="EMBL/GenBank/DDBJ databases">
        <authorList>
            <person name="Zhu J."/>
            <person name="Qi W."/>
            <person name="Song R."/>
        </authorList>
    </citation>
    <scope>NUCLEOTIDE SEQUENCE [LARGE SCALE GENOMIC DNA]</scope>
</reference>
<dbReference type="AlphaFoldDB" id="A0A0G4EVE5"/>
<dbReference type="Proteomes" id="UP000041254">
    <property type="component" value="Unassembled WGS sequence"/>
</dbReference>
<organism evidence="8 9">
    <name type="scientific">Vitrella brassicaformis (strain CCMP3155)</name>
    <dbReference type="NCBI Taxonomy" id="1169540"/>
    <lineage>
        <taxon>Eukaryota</taxon>
        <taxon>Sar</taxon>
        <taxon>Alveolata</taxon>
        <taxon>Colpodellida</taxon>
        <taxon>Vitrellaceae</taxon>
        <taxon>Vitrella</taxon>
    </lineage>
</organism>
<dbReference type="SUPFAM" id="SSF81324">
    <property type="entry name" value="Voltage-gated potassium channels"/>
    <property type="match status" value="1"/>
</dbReference>
<dbReference type="STRING" id="1169540.A0A0G4EVE5"/>
<dbReference type="Gene3D" id="2.60.120.10">
    <property type="entry name" value="Jelly Rolls"/>
    <property type="match status" value="1"/>
</dbReference>
<dbReference type="GO" id="GO:0005249">
    <property type="term" value="F:voltage-gated potassium channel activity"/>
    <property type="evidence" value="ECO:0007669"/>
    <property type="project" value="TreeGrafter"/>
</dbReference>
<evidence type="ECO:0000313" key="8">
    <source>
        <dbReference type="EMBL" id="CEM02596.1"/>
    </source>
</evidence>
<feature type="compositionally biased region" description="Polar residues" evidence="5">
    <location>
        <begin position="28"/>
        <end position="38"/>
    </location>
</feature>
<dbReference type="InParanoid" id="A0A0G4EVE5"/>
<proteinExistence type="predicted"/>
<feature type="transmembrane region" description="Helical" evidence="6">
    <location>
        <begin position="240"/>
        <end position="264"/>
    </location>
</feature>
<keyword evidence="2 6" id="KW-0812">Transmembrane</keyword>
<feature type="domain" description="Ion transport" evidence="7">
    <location>
        <begin position="164"/>
        <end position="388"/>
    </location>
</feature>
<feature type="transmembrane region" description="Helical" evidence="6">
    <location>
        <begin position="333"/>
        <end position="353"/>
    </location>
</feature>
<comment type="subcellular location">
    <subcellularLocation>
        <location evidence="1">Membrane</location>
        <topology evidence="1">Multi-pass membrane protein</topology>
    </subcellularLocation>
</comment>
<feature type="region of interest" description="Disordered" evidence="5">
    <location>
        <begin position="26"/>
        <end position="82"/>
    </location>
</feature>
<feature type="transmembrane region" description="Helical" evidence="6">
    <location>
        <begin position="284"/>
        <end position="312"/>
    </location>
</feature>
<dbReference type="GO" id="GO:0042391">
    <property type="term" value="P:regulation of membrane potential"/>
    <property type="evidence" value="ECO:0007669"/>
    <property type="project" value="TreeGrafter"/>
</dbReference>
<evidence type="ECO:0000256" key="5">
    <source>
        <dbReference type="SAM" id="MobiDB-lite"/>
    </source>
</evidence>
<feature type="region of interest" description="Disordered" evidence="5">
    <location>
        <begin position="896"/>
        <end position="951"/>
    </location>
</feature>
<keyword evidence="9" id="KW-1185">Reference proteome</keyword>
<sequence>MSTFRSTVANNLINSDFPIEELMKSTDTDTTGNMQGSSPRHRGAAASPGADHSGTPSVHVTTPTGTSQSQSTSPTTKTLTLDLPEDAEAAGKSIKTVNEETVRRPTLFQSLAASLSRKSLRPKDKEETPSAAMDLRTLQTKWLAIDDGGSVVMINPKAAWKICWDILILALDFFCYFVTPIALIYEGDAGTVFRPLPRHFDPVGLLIDVVFLADIALTFFTISLDSSVSLAAHRYNYCRFWLWLHLTSVLPSAFLPAFRLLRVFDLFRLWQHFRWLLKSSGNVFLYLLVRLAASLLLMGLMLHLFGSFWMVLGLNERGSWIDGFDTMIRKDEIVNQMTYAYYFMMTLFTTVGYGEIFPKTIVEYWFALFSQICGLLLVGYLVAVCTSIVLAMGQDSFNPPEFKLKQELIYWLSQFGTNITQEESQEVLWYFKRPGEGYKYLRDQKSSPLLHSFFSHLPPSVRMKLAVAVYGDFVDKFEAFLEAIDATDGFVEDLLLNLHQRYYRMKKDGDAVVVVPLGEQLREVIFLTEGIALVTAENAEETQKGLQVEGGFWFGGHQCTEEYHPSPIQVEALDPNQSIVAHYIDMWKWRAVLERHPTVARNIIELSKKQTIAILQNLKVPEPTRYTCGVCLLQCFRDGLGMAGMGVSLPFPVTIPVQKVVKEETQKPGEEPGTKVEAAIGAGETDQAAVAQALTATGVQINGLLLPYHVGFQAPQQHPPLRGTFNSSIMSPPASSMWGHLTLDTTLQGTKEAEMPTRPRTPGQVRFLESSQRFAQDLAGTNPLSTMGARRGLEALPEDRPITPMSVVSTTRVIAQDPFEDIPLFEGYLPRVLPASTSGSWSSANRLRRVQQAYTVAAHRGFGDAASNKKVKAEIEKLTVINPFAHPSVPPLPITARAPPKTPTGDRSSTGFTPYTPHTYNTTFHISPRGPPETKPSEKPAGEQEQRRGTTWLGRVVGGLFGGGAAKTPKVDKKASARYMGKAVMRVPTVQRGSIRPSFSVQATARPSVAHIQGFNQQNVYQHHLATTTVDQRRMSASAPSLIAASRRTERLSTAARHLVPPSAMAASGQRQSPRPSVHFEPGTSPSASDSSPTTVSSKVANVPE</sequence>
<evidence type="ECO:0000256" key="2">
    <source>
        <dbReference type="ARBA" id="ARBA00022692"/>
    </source>
</evidence>
<feature type="compositionally biased region" description="Polar residues" evidence="5">
    <location>
        <begin position="905"/>
        <end position="925"/>
    </location>
</feature>
<evidence type="ECO:0000256" key="3">
    <source>
        <dbReference type="ARBA" id="ARBA00022989"/>
    </source>
</evidence>
<evidence type="ECO:0000256" key="6">
    <source>
        <dbReference type="SAM" id="Phobius"/>
    </source>
</evidence>
<feature type="compositionally biased region" description="Low complexity" evidence="5">
    <location>
        <begin position="1082"/>
        <end position="1098"/>
    </location>
</feature>
<keyword evidence="3 6" id="KW-1133">Transmembrane helix</keyword>
<feature type="compositionally biased region" description="Low complexity" evidence="5">
    <location>
        <begin position="61"/>
        <end position="81"/>
    </location>
</feature>
<gene>
    <name evidence="8" type="ORF">Vbra_13713</name>
</gene>
<dbReference type="PANTHER" id="PTHR10217:SF435">
    <property type="entry name" value="POTASSIUM VOLTAGE-GATED CHANNEL PROTEIN EAG"/>
    <property type="match status" value="1"/>
</dbReference>
<dbReference type="GO" id="GO:0005886">
    <property type="term" value="C:plasma membrane"/>
    <property type="evidence" value="ECO:0007669"/>
    <property type="project" value="TreeGrafter"/>
</dbReference>
<evidence type="ECO:0000313" key="9">
    <source>
        <dbReference type="Proteomes" id="UP000041254"/>
    </source>
</evidence>
<keyword evidence="4 6" id="KW-0472">Membrane</keyword>
<feature type="transmembrane region" description="Helical" evidence="6">
    <location>
        <begin position="365"/>
        <end position="393"/>
    </location>
</feature>
<dbReference type="InterPro" id="IPR005821">
    <property type="entry name" value="Ion_trans_dom"/>
</dbReference>
<dbReference type="InterPro" id="IPR050818">
    <property type="entry name" value="KCNH_animal-type"/>
</dbReference>
<accession>A0A0G4EVE5</accession>
<feature type="region of interest" description="Disordered" evidence="5">
    <location>
        <begin position="1061"/>
        <end position="1105"/>
    </location>
</feature>
<dbReference type="InterPro" id="IPR014710">
    <property type="entry name" value="RmlC-like_jellyroll"/>
</dbReference>
<evidence type="ECO:0000256" key="1">
    <source>
        <dbReference type="ARBA" id="ARBA00004141"/>
    </source>
</evidence>
<feature type="transmembrane region" description="Helical" evidence="6">
    <location>
        <begin position="162"/>
        <end position="185"/>
    </location>
</feature>